<dbReference type="Gene3D" id="3.40.50.1100">
    <property type="match status" value="2"/>
</dbReference>
<dbReference type="GO" id="GO:0008721">
    <property type="term" value="F:D-serine ammonia-lyase activity"/>
    <property type="evidence" value="ECO:0007669"/>
    <property type="project" value="TreeGrafter"/>
</dbReference>
<dbReference type="GO" id="GO:0000287">
    <property type="term" value="F:magnesium ion binding"/>
    <property type="evidence" value="ECO:0007669"/>
    <property type="project" value="TreeGrafter"/>
</dbReference>
<dbReference type="SUPFAM" id="SSF53686">
    <property type="entry name" value="Tryptophan synthase beta subunit-like PLP-dependent enzymes"/>
    <property type="match status" value="1"/>
</dbReference>
<gene>
    <name evidence="6" type="ORF">LCGC14_1418780</name>
</gene>
<dbReference type="FunFam" id="3.40.50.1100:FF:000007">
    <property type="entry name" value="L-threonine dehydratase catabolic TdcB"/>
    <property type="match status" value="1"/>
</dbReference>
<comment type="similarity">
    <text evidence="2">Belongs to the serine/threonine dehydratase family.</text>
</comment>
<comment type="cofactor">
    <cofactor evidence="1">
        <name>pyridoxal 5'-phosphate</name>
        <dbReference type="ChEBI" id="CHEBI:597326"/>
    </cofactor>
</comment>
<dbReference type="AlphaFoldDB" id="A0A0F9JRT9"/>
<sequence length="320" mass="35261">MVEYQDILEAYERIKLIINKTPVMTSRTLNKLVNAEIYLKCENFQRIGAFKMRGAYNAISLLSQEQKKKGVIAHSSGNHAQAVALSAKLLGIKATIVMPETSQQVKINATKDTYGAEVVMCKNSLEARQKITQNLINKHGFTLIHPYDNDNVIAGAGTAAFELLNQIDGLNMIFAPVGGGGLLSGTLIATKGFNPYIKVYAVEPKNVDDAYRSMKSGKIETNKTINSIADGLLTTLSKRTFNIIHKNVEKIITVTEREILEAMRFIWERMKLVVEPSGANSLAGVLSRKISVENKKVGVIISGGNIDITDFFKLIENKIT</sequence>
<proteinExistence type="inferred from homology"/>
<dbReference type="GO" id="GO:0003941">
    <property type="term" value="F:L-serine ammonia-lyase activity"/>
    <property type="evidence" value="ECO:0007669"/>
    <property type="project" value="TreeGrafter"/>
</dbReference>
<evidence type="ECO:0000256" key="3">
    <source>
        <dbReference type="ARBA" id="ARBA00022898"/>
    </source>
</evidence>
<dbReference type="PANTHER" id="PTHR43050">
    <property type="entry name" value="SERINE / THREONINE RACEMASE FAMILY MEMBER"/>
    <property type="match status" value="1"/>
</dbReference>
<comment type="caution">
    <text evidence="6">The sequence shown here is derived from an EMBL/GenBank/DDBJ whole genome shotgun (WGS) entry which is preliminary data.</text>
</comment>
<evidence type="ECO:0000256" key="1">
    <source>
        <dbReference type="ARBA" id="ARBA00001933"/>
    </source>
</evidence>
<dbReference type="GO" id="GO:0030378">
    <property type="term" value="F:serine racemase activity"/>
    <property type="evidence" value="ECO:0007669"/>
    <property type="project" value="TreeGrafter"/>
</dbReference>
<keyword evidence="4" id="KW-0456">Lyase</keyword>
<dbReference type="PANTHER" id="PTHR43050:SF1">
    <property type="entry name" value="SERINE RACEMASE"/>
    <property type="match status" value="1"/>
</dbReference>
<feature type="domain" description="Tryptophan synthase beta chain-like PALP" evidence="5">
    <location>
        <begin position="15"/>
        <end position="303"/>
    </location>
</feature>
<protein>
    <recommendedName>
        <fullName evidence="5">Tryptophan synthase beta chain-like PALP domain-containing protein</fullName>
    </recommendedName>
</protein>
<name>A0A0F9JRT9_9ZZZZ</name>
<keyword evidence="3" id="KW-0663">Pyridoxal phosphate</keyword>
<evidence type="ECO:0000313" key="6">
    <source>
        <dbReference type="EMBL" id="KKM72609.1"/>
    </source>
</evidence>
<dbReference type="InterPro" id="IPR001926">
    <property type="entry name" value="TrpB-like_PALP"/>
</dbReference>
<evidence type="ECO:0000259" key="5">
    <source>
        <dbReference type="Pfam" id="PF00291"/>
    </source>
</evidence>
<dbReference type="GO" id="GO:0030170">
    <property type="term" value="F:pyridoxal phosphate binding"/>
    <property type="evidence" value="ECO:0007669"/>
    <property type="project" value="TreeGrafter"/>
</dbReference>
<dbReference type="EMBL" id="LAZR01009438">
    <property type="protein sequence ID" value="KKM72609.1"/>
    <property type="molecule type" value="Genomic_DNA"/>
</dbReference>
<dbReference type="Pfam" id="PF00291">
    <property type="entry name" value="PALP"/>
    <property type="match status" value="1"/>
</dbReference>
<accession>A0A0F9JRT9</accession>
<dbReference type="InterPro" id="IPR036052">
    <property type="entry name" value="TrpB-like_PALP_sf"/>
</dbReference>
<evidence type="ECO:0000256" key="4">
    <source>
        <dbReference type="ARBA" id="ARBA00023239"/>
    </source>
</evidence>
<organism evidence="6">
    <name type="scientific">marine sediment metagenome</name>
    <dbReference type="NCBI Taxonomy" id="412755"/>
    <lineage>
        <taxon>unclassified sequences</taxon>
        <taxon>metagenomes</taxon>
        <taxon>ecological metagenomes</taxon>
    </lineage>
</organism>
<dbReference type="GO" id="GO:0018114">
    <property type="term" value="F:threonine racemase activity"/>
    <property type="evidence" value="ECO:0007669"/>
    <property type="project" value="TreeGrafter"/>
</dbReference>
<dbReference type="CDD" id="cd01562">
    <property type="entry name" value="Thr-dehyd"/>
    <property type="match status" value="1"/>
</dbReference>
<evidence type="ECO:0000256" key="2">
    <source>
        <dbReference type="ARBA" id="ARBA00010869"/>
    </source>
</evidence>
<dbReference type="GO" id="GO:0005524">
    <property type="term" value="F:ATP binding"/>
    <property type="evidence" value="ECO:0007669"/>
    <property type="project" value="TreeGrafter"/>
</dbReference>
<reference evidence="6" key="1">
    <citation type="journal article" date="2015" name="Nature">
        <title>Complex archaea that bridge the gap between prokaryotes and eukaryotes.</title>
        <authorList>
            <person name="Spang A."/>
            <person name="Saw J.H."/>
            <person name="Jorgensen S.L."/>
            <person name="Zaremba-Niedzwiedzka K."/>
            <person name="Martijn J."/>
            <person name="Lind A.E."/>
            <person name="van Eijk R."/>
            <person name="Schleper C."/>
            <person name="Guy L."/>
            <person name="Ettema T.J."/>
        </authorList>
    </citation>
    <scope>NUCLEOTIDE SEQUENCE</scope>
</reference>